<gene>
    <name evidence="2" type="ORF">AVDCRST_MAG39-2472</name>
</gene>
<sequence>VPVHPHHRHRPHRHQPVRRRPDVDAVRRQRHRACRAGYRGRAQRSRL</sequence>
<feature type="compositionally biased region" description="Basic residues" evidence="1">
    <location>
        <begin position="1"/>
        <end position="18"/>
    </location>
</feature>
<protein>
    <submittedName>
        <fullName evidence="2">Uncharacterized protein</fullName>
    </submittedName>
</protein>
<name>A0A6J4T7K9_9SPHN</name>
<evidence type="ECO:0000256" key="1">
    <source>
        <dbReference type="SAM" id="MobiDB-lite"/>
    </source>
</evidence>
<feature type="non-terminal residue" evidence="2">
    <location>
        <position position="1"/>
    </location>
</feature>
<organism evidence="2">
    <name type="scientific">uncultured Sphingomonadaceae bacterium</name>
    <dbReference type="NCBI Taxonomy" id="169976"/>
    <lineage>
        <taxon>Bacteria</taxon>
        <taxon>Pseudomonadati</taxon>
        <taxon>Pseudomonadota</taxon>
        <taxon>Alphaproteobacteria</taxon>
        <taxon>Sphingomonadales</taxon>
        <taxon>Sphingomonadaceae</taxon>
        <taxon>environmental samples</taxon>
    </lineage>
</organism>
<feature type="non-terminal residue" evidence="2">
    <location>
        <position position="47"/>
    </location>
</feature>
<reference evidence="2" key="1">
    <citation type="submission" date="2020-02" db="EMBL/GenBank/DDBJ databases">
        <authorList>
            <person name="Meier V. D."/>
        </authorList>
    </citation>
    <scope>NUCLEOTIDE SEQUENCE</scope>
    <source>
        <strain evidence="2">AVDCRST_MAG39</strain>
    </source>
</reference>
<dbReference type="AlphaFoldDB" id="A0A6J4T7K9"/>
<feature type="region of interest" description="Disordered" evidence="1">
    <location>
        <begin position="1"/>
        <end position="47"/>
    </location>
</feature>
<proteinExistence type="predicted"/>
<accession>A0A6J4T7K9</accession>
<dbReference type="EMBL" id="CADCVW010000095">
    <property type="protein sequence ID" value="CAA9516195.1"/>
    <property type="molecule type" value="Genomic_DNA"/>
</dbReference>
<evidence type="ECO:0000313" key="2">
    <source>
        <dbReference type="EMBL" id="CAA9516195.1"/>
    </source>
</evidence>